<dbReference type="SUPFAM" id="SSF52058">
    <property type="entry name" value="L domain-like"/>
    <property type="match status" value="1"/>
</dbReference>
<reference evidence="1" key="1">
    <citation type="submission" date="2020-11" db="EMBL/GenBank/DDBJ databases">
        <authorList>
            <person name="Tran Van P."/>
        </authorList>
    </citation>
    <scope>NUCLEOTIDE SEQUENCE</scope>
</reference>
<dbReference type="EMBL" id="LR902369">
    <property type="protein sequence ID" value="CAD7250427.1"/>
    <property type="molecule type" value="Genomic_DNA"/>
</dbReference>
<evidence type="ECO:0000313" key="2">
    <source>
        <dbReference type="Proteomes" id="UP000677054"/>
    </source>
</evidence>
<dbReference type="OrthoDB" id="27267at2759"/>
<dbReference type="EMBL" id="CAJPEV010002852">
    <property type="protein sequence ID" value="CAG0898226.1"/>
    <property type="molecule type" value="Genomic_DNA"/>
</dbReference>
<name>A0A7R9AAB7_9CRUS</name>
<sequence>MQFIESIGFNDPSADRNPLQDVPAGFFSDMGNLKYFYCYVCDFGPTLSTKSLDFRSATISLQPNTYLYFGDNEIRELTEASFRPMLEVLSLDTGYINLYGLQHVVLQLMGHRGHIMDDFEKLCVLSFDEVKFVYEFS</sequence>
<keyword evidence="2" id="KW-1185">Reference proteome</keyword>
<dbReference type="Proteomes" id="UP000677054">
    <property type="component" value="Unassembled WGS sequence"/>
</dbReference>
<accession>A0A7R9AAB7</accession>
<protein>
    <submittedName>
        <fullName evidence="1">Uncharacterized protein</fullName>
    </submittedName>
</protein>
<proteinExistence type="predicted"/>
<dbReference type="AlphaFoldDB" id="A0A7R9AAB7"/>
<organism evidence="1">
    <name type="scientific">Darwinula stevensoni</name>
    <dbReference type="NCBI Taxonomy" id="69355"/>
    <lineage>
        <taxon>Eukaryota</taxon>
        <taxon>Metazoa</taxon>
        <taxon>Ecdysozoa</taxon>
        <taxon>Arthropoda</taxon>
        <taxon>Crustacea</taxon>
        <taxon>Oligostraca</taxon>
        <taxon>Ostracoda</taxon>
        <taxon>Podocopa</taxon>
        <taxon>Podocopida</taxon>
        <taxon>Darwinulocopina</taxon>
        <taxon>Darwinuloidea</taxon>
        <taxon>Darwinulidae</taxon>
        <taxon>Darwinula</taxon>
    </lineage>
</organism>
<gene>
    <name evidence="1" type="ORF">DSTB1V02_LOCUS10203</name>
</gene>
<evidence type="ECO:0000313" key="1">
    <source>
        <dbReference type="EMBL" id="CAD7250427.1"/>
    </source>
</evidence>